<gene>
    <name evidence="2" type="ORF">QYF61_010110</name>
</gene>
<dbReference type="AlphaFoldDB" id="A0AAN7Q0P5"/>
<keyword evidence="3" id="KW-1185">Reference proteome</keyword>
<proteinExistence type="inferred from homology"/>
<evidence type="ECO:0000313" key="3">
    <source>
        <dbReference type="Proteomes" id="UP001333110"/>
    </source>
</evidence>
<organism evidence="2 3">
    <name type="scientific">Mycteria americana</name>
    <name type="common">Wood stork</name>
    <dbReference type="NCBI Taxonomy" id="33587"/>
    <lineage>
        <taxon>Eukaryota</taxon>
        <taxon>Metazoa</taxon>
        <taxon>Chordata</taxon>
        <taxon>Craniata</taxon>
        <taxon>Vertebrata</taxon>
        <taxon>Euteleostomi</taxon>
        <taxon>Archelosauria</taxon>
        <taxon>Archosauria</taxon>
        <taxon>Dinosauria</taxon>
        <taxon>Saurischia</taxon>
        <taxon>Theropoda</taxon>
        <taxon>Coelurosauria</taxon>
        <taxon>Aves</taxon>
        <taxon>Neognathae</taxon>
        <taxon>Neoaves</taxon>
        <taxon>Aequornithes</taxon>
        <taxon>Ciconiiformes</taxon>
        <taxon>Ciconiidae</taxon>
        <taxon>Mycteria</taxon>
    </lineage>
</organism>
<keyword evidence="1" id="KW-0544">Nucleosome core</keyword>
<accession>A0AAN7Q0P5</accession>
<dbReference type="SUPFAM" id="SSF47113">
    <property type="entry name" value="Histone-fold"/>
    <property type="match status" value="1"/>
</dbReference>
<dbReference type="GO" id="GO:0003677">
    <property type="term" value="F:DNA binding"/>
    <property type="evidence" value="ECO:0007669"/>
    <property type="project" value="UniProtKB-KW"/>
</dbReference>
<dbReference type="GO" id="GO:0030527">
    <property type="term" value="F:structural constituent of chromatin"/>
    <property type="evidence" value="ECO:0007669"/>
    <property type="project" value="InterPro"/>
</dbReference>
<dbReference type="SMART" id="SM00414">
    <property type="entry name" value="H2A"/>
    <property type="match status" value="1"/>
</dbReference>
<dbReference type="Gene3D" id="1.10.20.10">
    <property type="entry name" value="Histone, subunit A"/>
    <property type="match status" value="1"/>
</dbReference>
<comment type="caution">
    <text evidence="2">The sequence shown here is derived from an EMBL/GenBank/DDBJ whole genome shotgun (WGS) entry which is preliminary data.</text>
</comment>
<keyword evidence="1" id="KW-0238">DNA-binding</keyword>
<keyword evidence="1" id="KW-0158">Chromosome</keyword>
<name>A0AAN7Q0P5_MYCAM</name>
<keyword evidence="1" id="KW-0539">Nucleus</keyword>
<sequence length="220" mass="24805">MKLPFAGHLEKEEVKIKMSCSSRAGLAVSVSHKDRQPRKGQQAACIGAGAPVCLAPVLQYLAYETTWTRKFQSKAKQHFSPWHILQTVKRYSQLKKLLAGITIYKAGAHQRKKSVASPLKKRNIKQLAIRRIAYRSVTFKCKESRNSCPTLARQGKARAVLFARLLPNLVLWSKGTIKALATPCCAWGMPCRFSAAKREEQLTLAQWERAPSQWSVLFKQ</sequence>
<dbReference type="PANTHER" id="PTHR23430">
    <property type="entry name" value="HISTONE H2A"/>
    <property type="match status" value="1"/>
</dbReference>
<dbReference type="GO" id="GO:0005634">
    <property type="term" value="C:nucleus"/>
    <property type="evidence" value="ECO:0007669"/>
    <property type="project" value="UniProtKB-SubCell"/>
</dbReference>
<dbReference type="GO" id="GO:0046982">
    <property type="term" value="F:protein heterodimerization activity"/>
    <property type="evidence" value="ECO:0007669"/>
    <property type="project" value="InterPro"/>
</dbReference>
<evidence type="ECO:0000256" key="1">
    <source>
        <dbReference type="RuleBase" id="RU003767"/>
    </source>
</evidence>
<comment type="similarity">
    <text evidence="1">Belongs to the histone H2A family.</text>
</comment>
<dbReference type="InterPro" id="IPR009072">
    <property type="entry name" value="Histone-fold"/>
</dbReference>
<comment type="subunit">
    <text evidence="1">The nucleosome is a histone octamer containing two molecules each of H2A, H2B, H3 and H4 assembled in one H3-H4 heterotetramer and two H2A-H2B heterodimers. The octamer wraps approximately 147 bp of DNA.</text>
</comment>
<dbReference type="InterPro" id="IPR002119">
    <property type="entry name" value="Histone_H2A"/>
</dbReference>
<dbReference type="PRINTS" id="PR00620">
    <property type="entry name" value="HISTONEH2A"/>
</dbReference>
<protein>
    <recommendedName>
        <fullName evidence="1">Histone H2A</fullName>
    </recommendedName>
</protein>
<reference evidence="2 3" key="1">
    <citation type="journal article" date="2023" name="J. Hered.">
        <title>Chromosome-level genome of the wood stork (Mycteria americana) provides insight into avian chromosome evolution.</title>
        <authorList>
            <person name="Flamio R. Jr."/>
            <person name="Ramstad K.M."/>
        </authorList>
    </citation>
    <scope>NUCLEOTIDE SEQUENCE [LARGE SCALE GENOMIC DNA]</scope>
    <source>
        <strain evidence="2">JAX WOST 10</strain>
    </source>
</reference>
<comment type="subcellular location">
    <subcellularLocation>
        <location evidence="1">Nucleus</location>
    </subcellularLocation>
</comment>
<dbReference type="Proteomes" id="UP001333110">
    <property type="component" value="Unassembled WGS sequence"/>
</dbReference>
<evidence type="ECO:0000313" key="2">
    <source>
        <dbReference type="EMBL" id="KAK4830346.1"/>
    </source>
</evidence>
<dbReference type="GO" id="GO:0000786">
    <property type="term" value="C:nucleosome"/>
    <property type="evidence" value="ECO:0007669"/>
    <property type="project" value="UniProtKB-KW"/>
</dbReference>
<dbReference type="EMBL" id="JAUNZN010000001">
    <property type="protein sequence ID" value="KAK4830346.1"/>
    <property type="molecule type" value="Genomic_DNA"/>
</dbReference>